<name>A0A5S6QWA5_TRIMR</name>
<reference evidence="2" key="1">
    <citation type="submission" date="2019-12" db="UniProtKB">
        <authorList>
            <consortium name="WormBaseParasite"/>
        </authorList>
    </citation>
    <scope>IDENTIFICATION</scope>
</reference>
<dbReference type="Proteomes" id="UP000046395">
    <property type="component" value="Unassembled WGS sequence"/>
</dbReference>
<organism evidence="1 2">
    <name type="scientific">Trichuris muris</name>
    <name type="common">Mouse whipworm</name>
    <dbReference type="NCBI Taxonomy" id="70415"/>
    <lineage>
        <taxon>Eukaryota</taxon>
        <taxon>Metazoa</taxon>
        <taxon>Ecdysozoa</taxon>
        <taxon>Nematoda</taxon>
        <taxon>Enoplea</taxon>
        <taxon>Dorylaimia</taxon>
        <taxon>Trichinellida</taxon>
        <taxon>Trichuridae</taxon>
        <taxon>Trichuris</taxon>
    </lineage>
</organism>
<dbReference type="WBParaSite" id="TMUE_3000011408.1">
    <property type="protein sequence ID" value="TMUE_3000011408.1"/>
    <property type="gene ID" value="WBGene00301318"/>
</dbReference>
<dbReference type="STRING" id="70415.A0A5S6QWA5"/>
<sequence>MDFRELNTHIEVIAGDSEIYAQKLSDWRRQGASVTMLDLKRAYLQIRVDELWEIAQLPHGPGVEGTQQECAVTQFDHRQLRAVHKKCLVRQHLGGRR</sequence>
<accession>A0A5S6QWA5</accession>
<evidence type="ECO:0000313" key="2">
    <source>
        <dbReference type="WBParaSite" id="TMUE_3000011408.1"/>
    </source>
</evidence>
<protein>
    <submittedName>
        <fullName evidence="2">Reverse transcriptase domain-containing protein</fullName>
    </submittedName>
</protein>
<evidence type="ECO:0000313" key="1">
    <source>
        <dbReference type="Proteomes" id="UP000046395"/>
    </source>
</evidence>
<dbReference type="AlphaFoldDB" id="A0A5S6QWA5"/>
<keyword evidence="1" id="KW-1185">Reference proteome</keyword>
<proteinExistence type="predicted"/>